<dbReference type="InterPro" id="IPR021242">
    <property type="entry name" value="DUF2799"/>
</dbReference>
<feature type="chain" id="PRO_5030711884" evidence="2">
    <location>
        <begin position="23"/>
        <end position="211"/>
    </location>
</feature>
<feature type="coiled-coil region" evidence="1">
    <location>
        <begin position="159"/>
        <end position="207"/>
    </location>
</feature>
<organism evidence="3 4">
    <name type="scientific">Parvularcula mediterranea</name>
    <dbReference type="NCBI Taxonomy" id="2732508"/>
    <lineage>
        <taxon>Bacteria</taxon>
        <taxon>Pseudomonadati</taxon>
        <taxon>Pseudomonadota</taxon>
        <taxon>Alphaproteobacteria</taxon>
        <taxon>Parvularculales</taxon>
        <taxon>Parvularculaceae</taxon>
        <taxon>Parvularcula</taxon>
    </lineage>
</organism>
<evidence type="ECO:0000313" key="3">
    <source>
        <dbReference type="EMBL" id="NNU15270.1"/>
    </source>
</evidence>
<evidence type="ECO:0000313" key="4">
    <source>
        <dbReference type="Proteomes" id="UP000536835"/>
    </source>
</evidence>
<proteinExistence type="predicted"/>
<feature type="signal peptide" evidence="2">
    <location>
        <begin position="1"/>
        <end position="22"/>
    </location>
</feature>
<accession>A0A7Y3RKC7</accession>
<keyword evidence="4" id="KW-1185">Reference proteome</keyword>
<gene>
    <name evidence="3" type="ORF">HK107_02885</name>
</gene>
<dbReference type="RefSeq" id="WP_173196621.1">
    <property type="nucleotide sequence ID" value="NZ_JABFCX010000002.1"/>
</dbReference>
<keyword evidence="2" id="KW-0732">Signal</keyword>
<reference evidence="3 4" key="1">
    <citation type="submission" date="2020-05" db="EMBL/GenBank/DDBJ databases">
        <title>Parvularcula mediterraneae sp. nov., isolated from polypropylene straw from shallow seawater of the seashore of Laganas in Zakynthos island, Greece.</title>
        <authorList>
            <person name="Szabo I."/>
            <person name="Al-Omari J."/>
            <person name="Rado J."/>
            <person name="Szerdahelyi G.S."/>
        </authorList>
    </citation>
    <scope>NUCLEOTIDE SEQUENCE [LARGE SCALE GENOMIC DNA]</scope>
    <source>
        <strain evidence="3 4">ZS-1/3</strain>
    </source>
</reference>
<protein>
    <submittedName>
        <fullName evidence="3">DUF2799 domain-containing protein</fullName>
    </submittedName>
</protein>
<evidence type="ECO:0000256" key="2">
    <source>
        <dbReference type="SAM" id="SignalP"/>
    </source>
</evidence>
<sequence>MARFAFPLVLGAILLASCATLSEGECQYSDWELVGEQDGINGAPLSKFQSYVKQCARYDLAVNSEAWRRGHQKGLETFCTPAGVYNAGLKGQGDAALCGFEPDLLRIHRAAVRFRQADQRFDEARFEFDNLFERRRFVRREIDRLRYALRKKDLSREQRARINRDLDEAFASLDHLERREYQLRFLLVDYERAAGIAEDELRQIEFEFGLR</sequence>
<name>A0A7Y3RKC7_9PROT</name>
<dbReference type="PROSITE" id="PS51257">
    <property type="entry name" value="PROKAR_LIPOPROTEIN"/>
    <property type="match status" value="1"/>
</dbReference>
<dbReference type="Pfam" id="PF10973">
    <property type="entry name" value="DUF2799"/>
    <property type="match status" value="1"/>
</dbReference>
<keyword evidence="1" id="KW-0175">Coiled coil</keyword>
<evidence type="ECO:0000256" key="1">
    <source>
        <dbReference type="SAM" id="Coils"/>
    </source>
</evidence>
<dbReference type="AlphaFoldDB" id="A0A7Y3RKC7"/>
<dbReference type="EMBL" id="JABFCX010000002">
    <property type="protein sequence ID" value="NNU15270.1"/>
    <property type="molecule type" value="Genomic_DNA"/>
</dbReference>
<comment type="caution">
    <text evidence="3">The sequence shown here is derived from an EMBL/GenBank/DDBJ whole genome shotgun (WGS) entry which is preliminary data.</text>
</comment>
<dbReference type="Proteomes" id="UP000536835">
    <property type="component" value="Unassembled WGS sequence"/>
</dbReference>